<protein>
    <recommendedName>
        <fullName evidence="2">Putative Flp pilus-assembly TadG-like N-terminal domain-containing protein</fullName>
    </recommendedName>
</protein>
<keyword evidence="4" id="KW-1185">Reference proteome</keyword>
<dbReference type="EMBL" id="BAAANB010000001">
    <property type="protein sequence ID" value="GAA2018647.1"/>
    <property type="molecule type" value="Genomic_DNA"/>
</dbReference>
<feature type="domain" description="Putative Flp pilus-assembly TadG-like N-terminal" evidence="2">
    <location>
        <begin position="1"/>
        <end position="28"/>
    </location>
</feature>
<accession>A0ABN2TT70</accession>
<organism evidence="3 4">
    <name type="scientific">Terrabacter terrae</name>
    <dbReference type="NCBI Taxonomy" id="318434"/>
    <lineage>
        <taxon>Bacteria</taxon>
        <taxon>Bacillati</taxon>
        <taxon>Actinomycetota</taxon>
        <taxon>Actinomycetes</taxon>
        <taxon>Micrococcales</taxon>
        <taxon>Intrasporangiaceae</taxon>
        <taxon>Terrabacter</taxon>
    </lineage>
</organism>
<comment type="caution">
    <text evidence="3">The sequence shown here is derived from an EMBL/GenBank/DDBJ whole genome shotgun (WGS) entry which is preliminary data.</text>
</comment>
<evidence type="ECO:0000256" key="1">
    <source>
        <dbReference type="SAM" id="MobiDB-lite"/>
    </source>
</evidence>
<evidence type="ECO:0000313" key="3">
    <source>
        <dbReference type="EMBL" id="GAA2018647.1"/>
    </source>
</evidence>
<dbReference type="InterPro" id="IPR028087">
    <property type="entry name" value="Tad_N"/>
</dbReference>
<feature type="region of interest" description="Disordered" evidence="1">
    <location>
        <begin position="193"/>
        <end position="218"/>
    </location>
</feature>
<evidence type="ECO:0000259" key="2">
    <source>
        <dbReference type="Pfam" id="PF13400"/>
    </source>
</evidence>
<proteinExistence type="predicted"/>
<gene>
    <name evidence="3" type="ORF">GCM10009740_03190</name>
</gene>
<evidence type="ECO:0000313" key="4">
    <source>
        <dbReference type="Proteomes" id="UP001501285"/>
    </source>
</evidence>
<name>A0ABN2TT70_9MICO</name>
<dbReference type="Proteomes" id="UP001501285">
    <property type="component" value="Unassembled WGS sequence"/>
</dbReference>
<reference evidence="3 4" key="1">
    <citation type="journal article" date="2019" name="Int. J. Syst. Evol. Microbiol.">
        <title>The Global Catalogue of Microorganisms (GCM) 10K type strain sequencing project: providing services to taxonomists for standard genome sequencing and annotation.</title>
        <authorList>
            <consortium name="The Broad Institute Genomics Platform"/>
            <consortium name="The Broad Institute Genome Sequencing Center for Infectious Disease"/>
            <person name="Wu L."/>
            <person name="Ma J."/>
        </authorList>
    </citation>
    <scope>NUCLEOTIDE SEQUENCE [LARGE SCALE GENOMIC DNA]</scope>
    <source>
        <strain evidence="3 4">JCM 14283</strain>
    </source>
</reference>
<dbReference type="Pfam" id="PF13400">
    <property type="entry name" value="Tad"/>
    <property type="match status" value="1"/>
</dbReference>
<sequence>MLAFSVDMGNIEYERRQLQNGADAAAMALAQTCALDPSSCDPTGTGPALNALASANAADNMSQLDGSRGTNGQCARNATPALAFPASMPLCSSANVDASVTDLSQCPPLSADYHTPNGSKLAYVETYVQTKSDPAGNTILPSFFAKAAAGVDGVRQTACARAAWGPGAPTSKKVISLTMSECDWAAQTGYPTSANYAEAPSGASPGYSDTDDRPDWPSVEIGVYSKDNPVPNCDTSSPGGTAPGGFAWLAGQGCSATISEGWVQTDPGANQGCSQTDLTNMRGTVVYIPVFDCRATAPTNPIPATPVNFCSQSSGSNTYYHISGFAAFYVSGWFFGNDAGSKMESIKPPAGRYLCSGNARCLFGWFTRGLIAEGDFQWSDSSDPNYGITLVKPAG</sequence>